<accession>A0ABU7RG08</accession>
<dbReference type="InterPro" id="IPR049435">
    <property type="entry name" value="Cas_Cas6_C"/>
</dbReference>
<dbReference type="Gene3D" id="3.30.70.1890">
    <property type="match status" value="1"/>
</dbReference>
<sequence>MRFLVKLISEKPEVIPINYQYPLSAAIYRIIAKGDADYANFLHEKGYGKKFKFFSFSQITCPFKIEADRLLLQSNELSFQITFHLPKAAESFIKGLFQSEKLDIADRISKGRFTVQSIKTLPSPLESYKENEITQVVLRPLSPVVAGLMKDNGKYDFLPPDDPRFAESLIYNWRSKIAACYDDTTASKAILQIALQPIKQPFKSRLISIKSGKPEATQIRGWINFKMQVTGERRFIDLLLNAGAGLYNAQGMGCVSISQKM</sequence>
<organism evidence="6 7">
    <name type="scientific">Niabella digestorum</name>
    <dbReference type="NCBI Taxonomy" id="3117701"/>
    <lineage>
        <taxon>Bacteria</taxon>
        <taxon>Pseudomonadati</taxon>
        <taxon>Bacteroidota</taxon>
        <taxon>Chitinophagia</taxon>
        <taxon>Chitinophagales</taxon>
        <taxon>Chitinophagaceae</taxon>
        <taxon>Niabella</taxon>
    </lineage>
</organism>
<dbReference type="PANTHER" id="PTHR36984:SF1">
    <property type="entry name" value="CRISPR-ASSOCIATED ENDORIBONUCLEASE CAS6 1"/>
    <property type="match status" value="1"/>
</dbReference>
<evidence type="ECO:0000256" key="1">
    <source>
        <dbReference type="ARBA" id="ARBA00005937"/>
    </source>
</evidence>
<dbReference type="NCBIfam" id="TIGR01877">
    <property type="entry name" value="cas_cas6"/>
    <property type="match status" value="1"/>
</dbReference>
<proteinExistence type="inferred from homology"/>
<evidence type="ECO:0000256" key="2">
    <source>
        <dbReference type="ARBA" id="ARBA00022884"/>
    </source>
</evidence>
<dbReference type="Pfam" id="PF01881">
    <property type="entry name" value="Cas_Cas6_C"/>
    <property type="match status" value="1"/>
</dbReference>
<dbReference type="InterPro" id="IPR010156">
    <property type="entry name" value="CRISPR-assoc_prot_Cas6"/>
</dbReference>
<feature type="domain" description="CRISPR associated protein Cas6 C-terminal" evidence="5">
    <location>
        <begin position="130"/>
        <end position="257"/>
    </location>
</feature>
<reference evidence="6 7" key="1">
    <citation type="submission" date="2024-01" db="EMBL/GenBank/DDBJ databases">
        <title>Niabella digestum sp. nov., isolated from waste digestion system.</title>
        <authorList>
            <person name="Zhang L."/>
        </authorList>
    </citation>
    <scope>NUCLEOTIDE SEQUENCE [LARGE SCALE GENOMIC DNA]</scope>
    <source>
        <strain evidence="6 7">A18</strain>
    </source>
</reference>
<evidence type="ECO:0000256" key="3">
    <source>
        <dbReference type="ARBA" id="ARBA00023118"/>
    </source>
</evidence>
<name>A0ABU7RG08_9BACT</name>
<protein>
    <recommendedName>
        <fullName evidence="4">CRISPR-associated endoribonuclease</fullName>
    </recommendedName>
</protein>
<keyword evidence="2" id="KW-0694">RNA-binding</keyword>
<dbReference type="Pfam" id="PF21350">
    <property type="entry name" value="Cas6_I-A"/>
    <property type="match status" value="1"/>
</dbReference>
<dbReference type="Gene3D" id="3.30.70.1900">
    <property type="match status" value="1"/>
</dbReference>
<dbReference type="CDD" id="cd21140">
    <property type="entry name" value="Cas6_I-like"/>
    <property type="match status" value="1"/>
</dbReference>
<dbReference type="Proteomes" id="UP001357452">
    <property type="component" value="Unassembled WGS sequence"/>
</dbReference>
<keyword evidence="3" id="KW-0051">Antiviral defense</keyword>
<comment type="function">
    <text evidence="4">CRISPR (clustered regularly interspaced short palindromic repeat), is an adaptive immune system that provides protection against mobile genetic elements (viruses, transposable elements and conjugative plasmids). CRISPR clusters contain sequences complementary to antecedent mobile elements and target invading nucleic acids. CRISPR clusters are transcribed and processed into CRISPR RNA (crRNA).</text>
</comment>
<gene>
    <name evidence="6" type="primary">cas6</name>
    <name evidence="6" type="ORF">V2H41_06605</name>
</gene>
<keyword evidence="7" id="KW-1185">Reference proteome</keyword>
<dbReference type="PIRSF" id="PIRSF005054">
    <property type="entry name" value="PF1131"/>
    <property type="match status" value="1"/>
</dbReference>
<evidence type="ECO:0000259" key="5">
    <source>
        <dbReference type="Pfam" id="PF01881"/>
    </source>
</evidence>
<evidence type="ECO:0000313" key="7">
    <source>
        <dbReference type="Proteomes" id="UP001357452"/>
    </source>
</evidence>
<evidence type="ECO:0000313" key="6">
    <source>
        <dbReference type="EMBL" id="MEE6186939.1"/>
    </source>
</evidence>
<comment type="caution">
    <text evidence="6">The sequence shown here is derived from an EMBL/GenBank/DDBJ whole genome shotgun (WGS) entry which is preliminary data.</text>
</comment>
<dbReference type="InterPro" id="IPR045747">
    <property type="entry name" value="CRISPR-assoc_prot_Cas6_N_sf"/>
</dbReference>
<dbReference type="EMBL" id="JAZGLY010000003">
    <property type="protein sequence ID" value="MEE6186939.1"/>
    <property type="molecule type" value="Genomic_DNA"/>
</dbReference>
<evidence type="ECO:0000256" key="4">
    <source>
        <dbReference type="PIRNR" id="PIRNR005054"/>
    </source>
</evidence>
<comment type="similarity">
    <text evidence="1 4">Belongs to the CRISPR-associated protein Cas6/Cse3/CasE family.</text>
</comment>
<dbReference type="RefSeq" id="WP_330974348.1">
    <property type="nucleotide sequence ID" value="NZ_JAZGLY010000003.1"/>
</dbReference>
<dbReference type="PANTHER" id="PTHR36984">
    <property type="entry name" value="CRISPR-ASSOCIATED ENDORIBONUCLEASE CAS6 1"/>
    <property type="match status" value="1"/>
</dbReference>